<dbReference type="GO" id="GO:0006352">
    <property type="term" value="P:DNA-templated transcription initiation"/>
    <property type="evidence" value="ECO:0007669"/>
    <property type="project" value="InterPro"/>
</dbReference>
<dbReference type="CDD" id="cd06171">
    <property type="entry name" value="Sigma70_r4"/>
    <property type="match status" value="1"/>
</dbReference>
<dbReference type="AlphaFoldDB" id="A0A9W6GYT9"/>
<name>A0A9W6GYT9_9HYPH</name>
<dbReference type="SUPFAM" id="SSF88659">
    <property type="entry name" value="Sigma3 and sigma4 domains of RNA polymerase sigma factors"/>
    <property type="match status" value="1"/>
</dbReference>
<dbReference type="Gene3D" id="1.10.10.10">
    <property type="entry name" value="Winged helix-like DNA-binding domain superfamily/Winged helix DNA-binding domain"/>
    <property type="match status" value="1"/>
</dbReference>
<dbReference type="NCBIfam" id="TIGR02937">
    <property type="entry name" value="sigma70-ECF"/>
    <property type="match status" value="1"/>
</dbReference>
<evidence type="ECO:0000259" key="6">
    <source>
        <dbReference type="Pfam" id="PF04542"/>
    </source>
</evidence>
<dbReference type="Proteomes" id="UP001144323">
    <property type="component" value="Unassembled WGS sequence"/>
</dbReference>
<sequence>MSNQREIGAKQAREERWRQLMRAAQDGDNAAYAALLSEILPVLRRTVSYKWPSAPDTEDVVQEILLSVHTVRHTFDPARPFMPWLMTIATRRMIDAARRRTARSSNETTVDIMPETFSGDAAKNEQEISDDQDAIRRALAQLPDGQREAVELMKVQGLSLQEASAATGKSVASLKVSVHRALKAMRDMLKRES</sequence>
<dbReference type="GO" id="GO:0016987">
    <property type="term" value="F:sigma factor activity"/>
    <property type="evidence" value="ECO:0007669"/>
    <property type="project" value="UniProtKB-KW"/>
</dbReference>
<comment type="caution">
    <text evidence="8">The sequence shown here is derived from an EMBL/GenBank/DDBJ whole genome shotgun (WGS) entry which is preliminary data.</text>
</comment>
<feature type="domain" description="RNA polymerase sigma-70 region 2" evidence="6">
    <location>
        <begin position="38"/>
        <end position="101"/>
    </location>
</feature>
<dbReference type="InterPro" id="IPR036388">
    <property type="entry name" value="WH-like_DNA-bd_sf"/>
</dbReference>
<dbReference type="PANTHER" id="PTHR43133:SF58">
    <property type="entry name" value="ECF RNA POLYMERASE SIGMA FACTOR SIGD"/>
    <property type="match status" value="1"/>
</dbReference>
<accession>A0A9W6GYT9</accession>
<dbReference type="Pfam" id="PF04542">
    <property type="entry name" value="Sigma70_r2"/>
    <property type="match status" value="1"/>
</dbReference>
<keyword evidence="5" id="KW-0804">Transcription</keyword>
<dbReference type="SUPFAM" id="SSF88946">
    <property type="entry name" value="Sigma2 domain of RNA polymerase sigma factors"/>
    <property type="match status" value="1"/>
</dbReference>
<organism evidence="8 9">
    <name type="scientific">Methylocystis echinoides</name>
    <dbReference type="NCBI Taxonomy" id="29468"/>
    <lineage>
        <taxon>Bacteria</taxon>
        <taxon>Pseudomonadati</taxon>
        <taxon>Pseudomonadota</taxon>
        <taxon>Alphaproteobacteria</taxon>
        <taxon>Hyphomicrobiales</taxon>
        <taxon>Methylocystaceae</taxon>
        <taxon>Methylocystis</taxon>
    </lineage>
</organism>
<evidence type="ECO:0000256" key="2">
    <source>
        <dbReference type="ARBA" id="ARBA00023015"/>
    </source>
</evidence>
<dbReference type="InterPro" id="IPR014284">
    <property type="entry name" value="RNA_pol_sigma-70_dom"/>
</dbReference>
<dbReference type="EMBL" id="BSEC01000003">
    <property type="protein sequence ID" value="GLI95493.1"/>
    <property type="molecule type" value="Genomic_DNA"/>
</dbReference>
<proteinExistence type="inferred from homology"/>
<evidence type="ECO:0000256" key="1">
    <source>
        <dbReference type="ARBA" id="ARBA00010641"/>
    </source>
</evidence>
<dbReference type="PANTHER" id="PTHR43133">
    <property type="entry name" value="RNA POLYMERASE ECF-TYPE SIGMA FACTO"/>
    <property type="match status" value="1"/>
</dbReference>
<dbReference type="InterPro" id="IPR013249">
    <property type="entry name" value="RNA_pol_sigma70_r4_t2"/>
</dbReference>
<keyword evidence="4" id="KW-0238">DNA-binding</keyword>
<protein>
    <submittedName>
        <fullName evidence="8">RNA polymerase sigma factor</fullName>
    </submittedName>
</protein>
<keyword evidence="9" id="KW-1185">Reference proteome</keyword>
<evidence type="ECO:0000256" key="5">
    <source>
        <dbReference type="ARBA" id="ARBA00023163"/>
    </source>
</evidence>
<keyword evidence="2" id="KW-0805">Transcription regulation</keyword>
<evidence type="ECO:0000259" key="7">
    <source>
        <dbReference type="Pfam" id="PF08281"/>
    </source>
</evidence>
<dbReference type="GO" id="GO:0003677">
    <property type="term" value="F:DNA binding"/>
    <property type="evidence" value="ECO:0007669"/>
    <property type="project" value="UniProtKB-KW"/>
</dbReference>
<dbReference type="InterPro" id="IPR013325">
    <property type="entry name" value="RNA_pol_sigma_r2"/>
</dbReference>
<dbReference type="Pfam" id="PF08281">
    <property type="entry name" value="Sigma70_r4_2"/>
    <property type="match status" value="1"/>
</dbReference>
<evidence type="ECO:0000256" key="3">
    <source>
        <dbReference type="ARBA" id="ARBA00023082"/>
    </source>
</evidence>
<dbReference type="Gene3D" id="1.10.1740.10">
    <property type="match status" value="1"/>
</dbReference>
<gene>
    <name evidence="8" type="primary">SigD</name>
    <name evidence="8" type="ORF">LMG27198_44850</name>
</gene>
<evidence type="ECO:0000313" key="8">
    <source>
        <dbReference type="EMBL" id="GLI95493.1"/>
    </source>
</evidence>
<keyword evidence="3" id="KW-0731">Sigma factor</keyword>
<dbReference type="InterPro" id="IPR039425">
    <property type="entry name" value="RNA_pol_sigma-70-like"/>
</dbReference>
<comment type="similarity">
    <text evidence="1">Belongs to the sigma-70 factor family. ECF subfamily.</text>
</comment>
<feature type="domain" description="RNA polymerase sigma factor 70 region 4 type 2" evidence="7">
    <location>
        <begin position="133"/>
        <end position="185"/>
    </location>
</feature>
<dbReference type="InterPro" id="IPR007627">
    <property type="entry name" value="RNA_pol_sigma70_r2"/>
</dbReference>
<dbReference type="InterPro" id="IPR013324">
    <property type="entry name" value="RNA_pol_sigma_r3/r4-like"/>
</dbReference>
<reference evidence="8" key="1">
    <citation type="journal article" date="2023" name="Int. J. Syst. Evol. Microbiol.">
        <title>Methylocystis iwaonis sp. nov., a type II methane-oxidizing bacterium from surface soil of a rice paddy field in Japan, and emended description of the genus Methylocystis (ex Whittenbury et al. 1970) Bowman et al. 1993.</title>
        <authorList>
            <person name="Kaise H."/>
            <person name="Sawadogo J.B."/>
            <person name="Alam M.S."/>
            <person name="Ueno C."/>
            <person name="Dianou D."/>
            <person name="Shinjo R."/>
            <person name="Asakawa S."/>
        </authorList>
    </citation>
    <scope>NUCLEOTIDE SEQUENCE</scope>
    <source>
        <strain evidence="8">LMG27198</strain>
    </source>
</reference>
<evidence type="ECO:0000313" key="9">
    <source>
        <dbReference type="Proteomes" id="UP001144323"/>
    </source>
</evidence>
<evidence type="ECO:0000256" key="4">
    <source>
        <dbReference type="ARBA" id="ARBA00023125"/>
    </source>
</evidence>